<evidence type="ECO:0000313" key="7">
    <source>
        <dbReference type="EMBL" id="KZZ86756.1"/>
    </source>
</evidence>
<comment type="similarity">
    <text evidence="2">Belongs to the mitochondrion-specific ribosomal protein mL49 family.</text>
</comment>
<dbReference type="GO" id="GO:0003735">
    <property type="term" value="F:structural constituent of ribosome"/>
    <property type="evidence" value="ECO:0007669"/>
    <property type="project" value="InterPro"/>
</dbReference>
<evidence type="ECO:0000256" key="4">
    <source>
        <dbReference type="ARBA" id="ARBA00023128"/>
    </source>
</evidence>
<evidence type="ECO:0000256" key="1">
    <source>
        <dbReference type="ARBA" id="ARBA00004173"/>
    </source>
</evidence>
<comment type="subcellular location">
    <subcellularLocation>
        <location evidence="1">Mitochondrion</location>
    </subcellularLocation>
</comment>
<proteinExistence type="inferred from homology"/>
<dbReference type="Gene3D" id="3.30.780.10">
    <property type="entry name" value="SUI1-like domain"/>
    <property type="match status" value="1"/>
</dbReference>
<protein>
    <recommendedName>
        <fullName evidence="6">Large ribosomal subunit protein mL49</fullName>
    </recommendedName>
</protein>
<keyword evidence="4" id="KW-0496">Mitochondrion</keyword>
<dbReference type="EMBL" id="AZGZ01000048">
    <property type="protein sequence ID" value="KZZ86756.1"/>
    <property type="molecule type" value="Genomic_DNA"/>
</dbReference>
<sequence length="186" mass="20427">MASALSSSMRSLRARPSSSVPLFATATSTSCDCFLSHYTSPSSISQQLRSFHISKPTHLTSQQRLPQTKKFLRRSAAWEPAPARSAPIALVSPQTGLPLTNLPYFVRRTASNQLPVYTDTKAGGTLQQTKVQKIEGNVEALKEQLACELGIEPKSGDIAVNHLTGHVVVKGWRRPQIQKFLLERGF</sequence>
<dbReference type="VEuPathDB" id="FungiDB:AAP_06226"/>
<dbReference type="Pfam" id="PF05046">
    <property type="entry name" value="Img2"/>
    <property type="match status" value="1"/>
</dbReference>
<dbReference type="AlphaFoldDB" id="A0A167UY25"/>
<dbReference type="OrthoDB" id="19439at2759"/>
<accession>A0A167UY25</accession>
<dbReference type="PANTHER" id="PTHR13477">
    <property type="entry name" value="MITOCHONDRIAL 39S RIBOSOMAL PROTEIN L49"/>
    <property type="match status" value="1"/>
</dbReference>
<keyword evidence="8" id="KW-1185">Reference proteome</keyword>
<dbReference type="PANTHER" id="PTHR13477:SF0">
    <property type="entry name" value="LARGE RIBOSOMAL SUBUNIT PROTEIN ML49"/>
    <property type="match status" value="1"/>
</dbReference>
<keyword evidence="3 7" id="KW-0689">Ribosomal protein</keyword>
<comment type="caution">
    <text evidence="7">The sequence shown here is derived from an EMBL/GenBank/DDBJ whole genome shotgun (WGS) entry which is preliminary data.</text>
</comment>
<keyword evidence="5" id="KW-0687">Ribonucleoprotein</keyword>
<dbReference type="GO" id="GO:0006412">
    <property type="term" value="P:translation"/>
    <property type="evidence" value="ECO:0007669"/>
    <property type="project" value="InterPro"/>
</dbReference>
<dbReference type="GO" id="GO:0005762">
    <property type="term" value="C:mitochondrial large ribosomal subunit"/>
    <property type="evidence" value="ECO:0007669"/>
    <property type="project" value="TreeGrafter"/>
</dbReference>
<evidence type="ECO:0000256" key="3">
    <source>
        <dbReference type="ARBA" id="ARBA00022980"/>
    </source>
</evidence>
<evidence type="ECO:0000256" key="5">
    <source>
        <dbReference type="ARBA" id="ARBA00023274"/>
    </source>
</evidence>
<reference evidence="7 8" key="1">
    <citation type="journal article" date="2016" name="Genome Biol. Evol.">
        <title>Divergent and convergent evolution of fungal pathogenicity.</title>
        <authorList>
            <person name="Shang Y."/>
            <person name="Xiao G."/>
            <person name="Zheng P."/>
            <person name="Cen K."/>
            <person name="Zhan S."/>
            <person name="Wang C."/>
        </authorList>
    </citation>
    <scope>NUCLEOTIDE SEQUENCE [LARGE SCALE GENOMIC DNA]</scope>
    <source>
        <strain evidence="7 8">ARSEF 7405</strain>
    </source>
</reference>
<dbReference type="Proteomes" id="UP000242877">
    <property type="component" value="Unassembled WGS sequence"/>
</dbReference>
<gene>
    <name evidence="7" type="ORF">AAP_06226</name>
</gene>
<evidence type="ECO:0000256" key="6">
    <source>
        <dbReference type="ARBA" id="ARBA00035191"/>
    </source>
</evidence>
<dbReference type="InterPro" id="IPR007740">
    <property type="entry name" value="Ribosomal_mL49"/>
</dbReference>
<evidence type="ECO:0000256" key="2">
    <source>
        <dbReference type="ARBA" id="ARBA00005677"/>
    </source>
</evidence>
<name>A0A167UY25_9EURO</name>
<organism evidence="7 8">
    <name type="scientific">Ascosphaera apis ARSEF 7405</name>
    <dbReference type="NCBI Taxonomy" id="392613"/>
    <lineage>
        <taxon>Eukaryota</taxon>
        <taxon>Fungi</taxon>
        <taxon>Dikarya</taxon>
        <taxon>Ascomycota</taxon>
        <taxon>Pezizomycotina</taxon>
        <taxon>Eurotiomycetes</taxon>
        <taxon>Eurotiomycetidae</taxon>
        <taxon>Onygenales</taxon>
        <taxon>Ascosphaeraceae</taxon>
        <taxon>Ascosphaera</taxon>
    </lineage>
</organism>
<evidence type="ECO:0000313" key="8">
    <source>
        <dbReference type="Proteomes" id="UP000242877"/>
    </source>
</evidence>